<reference evidence="2 3" key="1">
    <citation type="journal article" date="2012" name="Appl. Environ. Microbiol.">
        <title>Short-read sequencing for genomic analysis of the brown rot fungus Fibroporia radiculosa.</title>
        <authorList>
            <person name="Tang J.D."/>
            <person name="Perkins A.D."/>
            <person name="Sonstegard T.S."/>
            <person name="Schroeder S.G."/>
            <person name="Burgess S.C."/>
            <person name="Diehl S.V."/>
        </authorList>
    </citation>
    <scope>NUCLEOTIDE SEQUENCE [LARGE SCALE GENOMIC DNA]</scope>
    <source>
        <strain evidence="2 3">TFFH 294</strain>
    </source>
</reference>
<dbReference type="InParanoid" id="J4GLC5"/>
<dbReference type="EMBL" id="HE796949">
    <property type="protein sequence ID" value="CCL99765.1"/>
    <property type="molecule type" value="Genomic_DNA"/>
</dbReference>
<dbReference type="GeneID" id="24094676"/>
<feature type="compositionally biased region" description="Low complexity" evidence="1">
    <location>
        <begin position="122"/>
        <end position="140"/>
    </location>
</feature>
<organism evidence="2 3">
    <name type="scientific">Fibroporia radiculosa</name>
    <dbReference type="NCBI Taxonomy" id="599839"/>
    <lineage>
        <taxon>Eukaryota</taxon>
        <taxon>Fungi</taxon>
        <taxon>Dikarya</taxon>
        <taxon>Basidiomycota</taxon>
        <taxon>Agaricomycotina</taxon>
        <taxon>Agaricomycetes</taxon>
        <taxon>Polyporales</taxon>
        <taxon>Fibroporiaceae</taxon>
        <taxon>Fibroporia</taxon>
    </lineage>
</organism>
<dbReference type="Proteomes" id="UP000006352">
    <property type="component" value="Unassembled WGS sequence"/>
</dbReference>
<protein>
    <submittedName>
        <fullName evidence="2">Uncharacterized protein</fullName>
    </submittedName>
</protein>
<feature type="region of interest" description="Disordered" evidence="1">
    <location>
        <begin position="21"/>
        <end position="140"/>
    </location>
</feature>
<evidence type="ECO:0000313" key="2">
    <source>
        <dbReference type="EMBL" id="CCL99765.1"/>
    </source>
</evidence>
<accession>J4GLC5</accession>
<gene>
    <name evidence="2" type="ORF">FIBRA_01787</name>
</gene>
<name>J4GLC5_9APHY</name>
<dbReference type="RefSeq" id="XP_012179048.1">
    <property type="nucleotide sequence ID" value="XM_012323658.1"/>
</dbReference>
<evidence type="ECO:0000256" key="1">
    <source>
        <dbReference type="SAM" id="MobiDB-lite"/>
    </source>
</evidence>
<sequence>MPALTSAKPKPDDSEVLSAIPLHLSPRLNSRAHLPRRPTNRPSPLGRVSSVPSKERELPILPTSNRRRYSSPSKVVWKNKEKILQNSESETSTSTDGDVQSVEVKSPESTSPVLCSQSPLWSKPSNAPSPKRSKSKSVFSKKLNISDSSLITEEDGPPEIDLDQLEEEYGIWKADMTEFISNLQTSWDSATQEICSDISSRFQMDAEQLASDFQKKLGFVK</sequence>
<feature type="compositionally biased region" description="Polar residues" evidence="1">
    <location>
        <begin position="107"/>
        <end position="120"/>
    </location>
</feature>
<evidence type="ECO:0000313" key="3">
    <source>
        <dbReference type="Proteomes" id="UP000006352"/>
    </source>
</evidence>
<dbReference type="AlphaFoldDB" id="J4GLC5"/>
<proteinExistence type="predicted"/>
<keyword evidence="3" id="KW-1185">Reference proteome</keyword>
<dbReference type="HOGENOM" id="CLU_1250696_0_0_1"/>